<protein>
    <submittedName>
        <fullName evidence="2">Uncharacterized protein</fullName>
    </submittedName>
</protein>
<sequence>MLYPAVATVALLIVVYVHANIPRFTVPGPKRLLAHTILSLAGLCFGVIGAMLSGTIAPPWVVIAGGMGVVHLPTLCVLMIKRFGHSGRS</sequence>
<feature type="transmembrane region" description="Helical" evidence="1">
    <location>
        <begin position="32"/>
        <end position="54"/>
    </location>
</feature>
<keyword evidence="3" id="KW-1185">Reference proteome</keyword>
<feature type="transmembrane region" description="Helical" evidence="1">
    <location>
        <begin position="6"/>
        <end position="25"/>
    </location>
</feature>
<dbReference type="RefSeq" id="WP_116610606.1">
    <property type="nucleotide sequence ID" value="NZ_QEOB01000004.1"/>
</dbReference>
<accession>A0ABX5KUK7</accession>
<evidence type="ECO:0000313" key="3">
    <source>
        <dbReference type="Proteomes" id="UP000245712"/>
    </source>
</evidence>
<gene>
    <name evidence="2" type="ORF">C7402_104221</name>
</gene>
<keyword evidence="1" id="KW-0812">Transmembrane</keyword>
<keyword evidence="1" id="KW-0472">Membrane</keyword>
<feature type="transmembrane region" description="Helical" evidence="1">
    <location>
        <begin position="60"/>
        <end position="80"/>
    </location>
</feature>
<comment type="caution">
    <text evidence="2">The sequence shown here is derived from an EMBL/GenBank/DDBJ whole genome shotgun (WGS) entry which is preliminary data.</text>
</comment>
<reference evidence="2 3" key="1">
    <citation type="submission" date="2018-05" db="EMBL/GenBank/DDBJ databases">
        <title>Genomic Encyclopedia of Type Strains, Phase IV (KMG-V): Genome sequencing to study the core and pangenomes of soil and plant-associated prokaryotes.</title>
        <authorList>
            <person name="Whitman W."/>
        </authorList>
    </citation>
    <scope>NUCLEOTIDE SEQUENCE [LARGE SCALE GENOMIC DNA]</scope>
    <source>
        <strain evidence="2 3">SCZa-39</strain>
    </source>
</reference>
<evidence type="ECO:0000313" key="2">
    <source>
        <dbReference type="EMBL" id="PVX84978.1"/>
    </source>
</evidence>
<name>A0ABX5KUK7_9BURK</name>
<keyword evidence="1" id="KW-1133">Transmembrane helix</keyword>
<organism evidence="2 3">
    <name type="scientific">Paraburkholderia unamae</name>
    <dbReference type="NCBI Taxonomy" id="219649"/>
    <lineage>
        <taxon>Bacteria</taxon>
        <taxon>Pseudomonadati</taxon>
        <taxon>Pseudomonadota</taxon>
        <taxon>Betaproteobacteria</taxon>
        <taxon>Burkholderiales</taxon>
        <taxon>Burkholderiaceae</taxon>
        <taxon>Paraburkholderia</taxon>
    </lineage>
</organism>
<proteinExistence type="predicted"/>
<dbReference type="EMBL" id="QEOB01000004">
    <property type="protein sequence ID" value="PVX84978.1"/>
    <property type="molecule type" value="Genomic_DNA"/>
</dbReference>
<evidence type="ECO:0000256" key="1">
    <source>
        <dbReference type="SAM" id="Phobius"/>
    </source>
</evidence>
<dbReference type="Proteomes" id="UP000245712">
    <property type="component" value="Unassembled WGS sequence"/>
</dbReference>